<gene>
    <name evidence="1" type="ORF">GCM10009807_11950</name>
</gene>
<organism evidence="1 2">
    <name type="scientific">Microbacterium lacus</name>
    <dbReference type="NCBI Taxonomy" id="415217"/>
    <lineage>
        <taxon>Bacteria</taxon>
        <taxon>Bacillati</taxon>
        <taxon>Actinomycetota</taxon>
        <taxon>Actinomycetes</taxon>
        <taxon>Micrococcales</taxon>
        <taxon>Microbacteriaceae</taxon>
        <taxon>Microbacterium</taxon>
    </lineage>
</organism>
<keyword evidence="2" id="KW-1185">Reference proteome</keyword>
<name>A0ABN2GDC8_9MICO</name>
<comment type="caution">
    <text evidence="1">The sequence shown here is derived from an EMBL/GenBank/DDBJ whole genome shotgun (WGS) entry which is preliminary data.</text>
</comment>
<reference evidence="1 2" key="1">
    <citation type="journal article" date="2019" name="Int. J. Syst. Evol. Microbiol.">
        <title>The Global Catalogue of Microorganisms (GCM) 10K type strain sequencing project: providing services to taxonomists for standard genome sequencing and annotation.</title>
        <authorList>
            <consortium name="The Broad Institute Genomics Platform"/>
            <consortium name="The Broad Institute Genome Sequencing Center for Infectious Disease"/>
            <person name="Wu L."/>
            <person name="Ma J."/>
        </authorList>
    </citation>
    <scope>NUCLEOTIDE SEQUENCE [LARGE SCALE GENOMIC DNA]</scope>
    <source>
        <strain evidence="1 2">JCM 15575</strain>
    </source>
</reference>
<dbReference type="EMBL" id="BAAAPK010000001">
    <property type="protein sequence ID" value="GAA1669432.1"/>
    <property type="molecule type" value="Genomic_DNA"/>
</dbReference>
<evidence type="ECO:0000313" key="1">
    <source>
        <dbReference type="EMBL" id="GAA1669432.1"/>
    </source>
</evidence>
<dbReference type="Proteomes" id="UP001500596">
    <property type="component" value="Unassembled WGS sequence"/>
</dbReference>
<sequence length="80" mass="8261">MVAFALGSALLTLSPPEPLPPVDARALADTLADSGNKMDEATLERVLQAIDVIDFEAGLSAILTGLLSNAPAPMGSQRDE</sequence>
<protein>
    <submittedName>
        <fullName evidence="1">Uncharacterized protein</fullName>
    </submittedName>
</protein>
<evidence type="ECO:0000313" key="2">
    <source>
        <dbReference type="Proteomes" id="UP001500596"/>
    </source>
</evidence>
<proteinExistence type="predicted"/>
<accession>A0ABN2GDC8</accession>